<accession>A0ABP5GAK1</accession>
<keyword evidence="1" id="KW-0472">Membrane</keyword>
<gene>
    <name evidence="2" type="ORF">GCM10009720_19950</name>
</gene>
<name>A0ABP5GAK1_9MICC</name>
<dbReference type="EMBL" id="BAAAMN010000041">
    <property type="protein sequence ID" value="GAA2039449.1"/>
    <property type="molecule type" value="Genomic_DNA"/>
</dbReference>
<evidence type="ECO:0008006" key="4">
    <source>
        <dbReference type="Google" id="ProtNLM"/>
    </source>
</evidence>
<reference evidence="3" key="1">
    <citation type="journal article" date="2019" name="Int. J. Syst. Evol. Microbiol.">
        <title>The Global Catalogue of Microorganisms (GCM) 10K type strain sequencing project: providing services to taxonomists for standard genome sequencing and annotation.</title>
        <authorList>
            <consortium name="The Broad Institute Genomics Platform"/>
            <consortium name="The Broad Institute Genome Sequencing Center for Infectious Disease"/>
            <person name="Wu L."/>
            <person name="Ma J."/>
        </authorList>
    </citation>
    <scope>NUCLEOTIDE SEQUENCE [LARGE SCALE GENOMIC DNA]</scope>
    <source>
        <strain evidence="3">JCM 13595</strain>
    </source>
</reference>
<feature type="transmembrane region" description="Helical" evidence="1">
    <location>
        <begin position="28"/>
        <end position="47"/>
    </location>
</feature>
<evidence type="ECO:0000256" key="1">
    <source>
        <dbReference type="SAM" id="Phobius"/>
    </source>
</evidence>
<protein>
    <recommendedName>
        <fullName evidence="4">AtpZ/AtpI family protein</fullName>
    </recommendedName>
</protein>
<keyword evidence="1" id="KW-0812">Transmembrane</keyword>
<proteinExistence type="predicted"/>
<organism evidence="2 3">
    <name type="scientific">Yaniella flava</name>
    <dbReference type="NCBI Taxonomy" id="287930"/>
    <lineage>
        <taxon>Bacteria</taxon>
        <taxon>Bacillati</taxon>
        <taxon>Actinomycetota</taxon>
        <taxon>Actinomycetes</taxon>
        <taxon>Micrococcales</taxon>
        <taxon>Micrococcaceae</taxon>
        <taxon>Yaniella</taxon>
    </lineage>
</organism>
<keyword evidence="1" id="KW-1133">Transmembrane helix</keyword>
<dbReference type="Proteomes" id="UP001501461">
    <property type="component" value="Unassembled WGS sequence"/>
</dbReference>
<evidence type="ECO:0000313" key="3">
    <source>
        <dbReference type="Proteomes" id="UP001501461"/>
    </source>
</evidence>
<comment type="caution">
    <text evidence="2">The sequence shown here is derived from an EMBL/GenBank/DDBJ whole genome shotgun (WGS) entry which is preliminary data.</text>
</comment>
<sequence length="53" mass="5511">MVSLGASFVAWLGFRAFADATRGDLVPALISLGIGAVAGAVTTWAIYARKSKR</sequence>
<evidence type="ECO:0000313" key="2">
    <source>
        <dbReference type="EMBL" id="GAA2039449.1"/>
    </source>
</evidence>
<keyword evidence="3" id="KW-1185">Reference proteome</keyword>